<keyword evidence="6" id="KW-1185">Reference proteome</keyword>
<keyword evidence="2 3" id="KW-0040">ANK repeat</keyword>
<proteinExistence type="predicted"/>
<feature type="signal peptide" evidence="4">
    <location>
        <begin position="1"/>
        <end position="23"/>
    </location>
</feature>
<dbReference type="InterPro" id="IPR002110">
    <property type="entry name" value="Ankyrin_rpt"/>
</dbReference>
<sequence>MNMIANIVKASLFLLLLSSVACASSPVTDTGASPGKSEYQDFLAQVVGGNLKATTKDDQGRPAVITAVIYGSDEDLQLVLNQGADPNATFSGLTALQFAVSDSCRAEKVGILINAGADVNRSGKILDSSPLHLAAQHQNAACVAALANAGADVNAQDNQGETAYFYAIDFASEPAIETLSSLGADPTIARKDGLDIFQWAIVNDRAGLVKPLVFKLVEQD</sequence>
<dbReference type="SUPFAM" id="SSF48403">
    <property type="entry name" value="Ankyrin repeat"/>
    <property type="match status" value="1"/>
</dbReference>
<evidence type="ECO:0000256" key="3">
    <source>
        <dbReference type="PROSITE-ProRule" id="PRU00023"/>
    </source>
</evidence>
<evidence type="ECO:0000313" key="5">
    <source>
        <dbReference type="EMBL" id="MFC4257599.1"/>
    </source>
</evidence>
<reference evidence="6" key="1">
    <citation type="journal article" date="2019" name="Int. J. Syst. Evol. Microbiol.">
        <title>The Global Catalogue of Microorganisms (GCM) 10K type strain sequencing project: providing services to taxonomists for standard genome sequencing and annotation.</title>
        <authorList>
            <consortium name="The Broad Institute Genomics Platform"/>
            <consortium name="The Broad Institute Genome Sequencing Center for Infectious Disease"/>
            <person name="Wu L."/>
            <person name="Ma J."/>
        </authorList>
    </citation>
    <scope>NUCLEOTIDE SEQUENCE [LARGE SCALE GENOMIC DNA]</scope>
    <source>
        <strain evidence="6">CECT 7297</strain>
    </source>
</reference>
<feature type="repeat" description="ANK" evidence="3">
    <location>
        <begin position="91"/>
        <end position="124"/>
    </location>
</feature>
<comment type="caution">
    <text evidence="5">The sequence shown here is derived from an EMBL/GenBank/DDBJ whole genome shotgun (WGS) entry which is preliminary data.</text>
</comment>
<protein>
    <submittedName>
        <fullName evidence="5">Ankyrin repeat domain-containing protein</fullName>
    </submittedName>
</protein>
<organism evidence="5 6">
    <name type="scientific">Marinobacter lacisalsi</name>
    <dbReference type="NCBI Taxonomy" id="475979"/>
    <lineage>
        <taxon>Bacteria</taxon>
        <taxon>Pseudomonadati</taxon>
        <taxon>Pseudomonadota</taxon>
        <taxon>Gammaproteobacteria</taxon>
        <taxon>Pseudomonadales</taxon>
        <taxon>Marinobacteraceae</taxon>
        <taxon>Marinobacter</taxon>
    </lineage>
</organism>
<evidence type="ECO:0000256" key="1">
    <source>
        <dbReference type="ARBA" id="ARBA00022737"/>
    </source>
</evidence>
<name>A0ABV8QE29_9GAMM</name>
<dbReference type="PANTHER" id="PTHR24171:SF9">
    <property type="entry name" value="ANKYRIN REPEAT DOMAIN-CONTAINING PROTEIN 39"/>
    <property type="match status" value="1"/>
</dbReference>
<evidence type="ECO:0000256" key="4">
    <source>
        <dbReference type="SAM" id="SignalP"/>
    </source>
</evidence>
<dbReference type="RefSeq" id="WP_379884832.1">
    <property type="nucleotide sequence ID" value="NZ_JBHSDI010000001.1"/>
</dbReference>
<evidence type="ECO:0000313" key="6">
    <source>
        <dbReference type="Proteomes" id="UP001595798"/>
    </source>
</evidence>
<dbReference type="InterPro" id="IPR036770">
    <property type="entry name" value="Ankyrin_rpt-contain_sf"/>
</dbReference>
<dbReference type="EMBL" id="JBHSDI010000001">
    <property type="protein sequence ID" value="MFC4257599.1"/>
    <property type="molecule type" value="Genomic_DNA"/>
</dbReference>
<dbReference type="PROSITE" id="PS50088">
    <property type="entry name" value="ANK_REPEAT"/>
    <property type="match status" value="2"/>
</dbReference>
<dbReference type="Pfam" id="PF12796">
    <property type="entry name" value="Ank_2"/>
    <property type="match status" value="1"/>
</dbReference>
<dbReference type="Gene3D" id="1.25.40.20">
    <property type="entry name" value="Ankyrin repeat-containing domain"/>
    <property type="match status" value="1"/>
</dbReference>
<keyword evidence="1" id="KW-0677">Repeat</keyword>
<gene>
    <name evidence="5" type="ORF">ACFOZ5_00985</name>
</gene>
<dbReference type="Proteomes" id="UP001595798">
    <property type="component" value="Unassembled WGS sequence"/>
</dbReference>
<accession>A0ABV8QE29</accession>
<evidence type="ECO:0000256" key="2">
    <source>
        <dbReference type="ARBA" id="ARBA00023043"/>
    </source>
</evidence>
<keyword evidence="4" id="KW-0732">Signal</keyword>
<dbReference type="SMART" id="SM00248">
    <property type="entry name" value="ANK"/>
    <property type="match status" value="4"/>
</dbReference>
<dbReference type="PANTHER" id="PTHR24171">
    <property type="entry name" value="ANKYRIN REPEAT DOMAIN-CONTAINING PROTEIN 39-RELATED"/>
    <property type="match status" value="1"/>
</dbReference>
<feature type="repeat" description="ANK" evidence="3">
    <location>
        <begin position="126"/>
        <end position="158"/>
    </location>
</feature>
<feature type="chain" id="PRO_5047106689" evidence="4">
    <location>
        <begin position="24"/>
        <end position="220"/>
    </location>
</feature>
<dbReference type="PROSITE" id="PS50297">
    <property type="entry name" value="ANK_REP_REGION"/>
    <property type="match status" value="1"/>
</dbReference>